<name>A0A3M6CCG6_PSEYM</name>
<protein>
    <submittedName>
        <fullName evidence="1">Uncharacterized protein</fullName>
    </submittedName>
</protein>
<organism evidence="1 2">
    <name type="scientific">Pseudomonas syringae pv. maculicola</name>
    <dbReference type="NCBI Taxonomy" id="59511"/>
    <lineage>
        <taxon>Bacteria</taxon>
        <taxon>Pseudomonadati</taxon>
        <taxon>Pseudomonadota</taxon>
        <taxon>Gammaproteobacteria</taxon>
        <taxon>Pseudomonadales</taxon>
        <taxon>Pseudomonadaceae</taxon>
        <taxon>Pseudomonas</taxon>
    </lineage>
</organism>
<dbReference type="EMBL" id="RBUQ01000060">
    <property type="protein sequence ID" value="RMV41427.1"/>
    <property type="molecule type" value="Genomic_DNA"/>
</dbReference>
<gene>
    <name evidence="1" type="ORF">ALP13_200118</name>
</gene>
<reference evidence="1 2" key="1">
    <citation type="submission" date="2018-08" db="EMBL/GenBank/DDBJ databases">
        <title>Recombination of ecologically and evolutionarily significant loci maintains genetic cohesion in the Pseudomonas syringae species complex.</title>
        <authorList>
            <person name="Dillon M."/>
            <person name="Thakur S."/>
            <person name="Almeida R.N.D."/>
            <person name="Weir B.S."/>
            <person name="Guttman D.S."/>
        </authorList>
    </citation>
    <scope>NUCLEOTIDE SEQUENCE [LARGE SCALE GENOMIC DNA]</scope>
    <source>
        <strain evidence="1 2">ICMP 11281</strain>
    </source>
</reference>
<evidence type="ECO:0000313" key="1">
    <source>
        <dbReference type="EMBL" id="RMV41427.1"/>
    </source>
</evidence>
<dbReference type="AlphaFoldDB" id="A0A3M6CCG6"/>
<proteinExistence type="predicted"/>
<evidence type="ECO:0000313" key="2">
    <source>
        <dbReference type="Proteomes" id="UP000271631"/>
    </source>
</evidence>
<dbReference type="Proteomes" id="UP000271631">
    <property type="component" value="Unassembled WGS sequence"/>
</dbReference>
<sequence length="93" mass="10239">MEVARQFFTGKCLWIASVAFPLRGRQEADGHALQYIGAKSGRGDDPRTADAATLQQPGPSITGYEVVSLASHCHREQKGVIRILSFNALRQRQ</sequence>
<accession>A0A3M6CCG6</accession>
<comment type="caution">
    <text evidence="1">The sequence shown here is derived from an EMBL/GenBank/DDBJ whole genome shotgun (WGS) entry which is preliminary data.</text>
</comment>